<comment type="subcellular location">
    <subcellularLocation>
        <location evidence="1">Nucleus</location>
    </subcellularLocation>
</comment>
<dbReference type="PANTHER" id="PTHR12214">
    <property type="entry name" value="GC-RICH SEQUENCE DNA-BINDING FACTOR"/>
    <property type="match status" value="1"/>
</dbReference>
<dbReference type="Proteomes" id="UP001497522">
    <property type="component" value="Chromosome 5"/>
</dbReference>
<dbReference type="EMBL" id="OZ023706">
    <property type="protein sequence ID" value="CAK9877237.1"/>
    <property type="molecule type" value="Genomic_DNA"/>
</dbReference>
<dbReference type="InterPro" id="IPR022783">
    <property type="entry name" value="GCFC_dom"/>
</dbReference>
<evidence type="ECO:0000256" key="1">
    <source>
        <dbReference type="ARBA" id="ARBA00004123"/>
    </source>
</evidence>
<feature type="domain" description="GCF C-terminal" evidence="5">
    <location>
        <begin position="172"/>
        <end position="227"/>
    </location>
</feature>
<evidence type="ECO:0000313" key="7">
    <source>
        <dbReference type="Proteomes" id="UP001497522"/>
    </source>
</evidence>
<gene>
    <name evidence="6" type="ORF">CSSPJE1EN2_LOCUS19279</name>
</gene>
<protein>
    <recommendedName>
        <fullName evidence="5">GCF C-terminal domain-containing protein</fullName>
    </recommendedName>
</protein>
<dbReference type="Pfam" id="PF07842">
    <property type="entry name" value="GCFC"/>
    <property type="match status" value="1"/>
</dbReference>
<reference evidence="6" key="1">
    <citation type="submission" date="2024-03" db="EMBL/GenBank/DDBJ databases">
        <authorList>
            <consortium name="ELIXIR-Norway"/>
            <consortium name="Elixir Norway"/>
        </authorList>
    </citation>
    <scope>NUCLEOTIDE SEQUENCE</scope>
</reference>
<keyword evidence="4" id="KW-0175">Coiled coil</keyword>
<accession>A0ABP1BP63</accession>
<organism evidence="6 7">
    <name type="scientific">Sphagnum jensenii</name>
    <dbReference type="NCBI Taxonomy" id="128206"/>
    <lineage>
        <taxon>Eukaryota</taxon>
        <taxon>Viridiplantae</taxon>
        <taxon>Streptophyta</taxon>
        <taxon>Embryophyta</taxon>
        <taxon>Bryophyta</taxon>
        <taxon>Sphagnophytina</taxon>
        <taxon>Sphagnopsida</taxon>
        <taxon>Sphagnales</taxon>
        <taxon>Sphagnaceae</taxon>
        <taxon>Sphagnum</taxon>
    </lineage>
</organism>
<evidence type="ECO:0000256" key="4">
    <source>
        <dbReference type="SAM" id="Coils"/>
    </source>
</evidence>
<sequence>MSSERGQRIVLQIERVRLEPEALSIAHQAASTLQILQENARRLQELHDYISVLCEFLQDKGPIIEELQEAMQRLHEERANALLERHAADNANELTEVEAAVNAAKVAFASGQALPLQQLQLHLLAKMEPRIEGEFSSEGSESEERAYKSGRQEILQTAKKVFGDASEEYSQLGKVKQRLEAWKRDYGTAYQDAYMSLSAPAVFAPYVHLELLHWDPLYGNAGLDNMQWLAAAHACMAEAVLAVKSCWTVDLGLMLGFAAWEAVMKGKMKLERAKYVRGHPKLAPFIEYLMSLTTVIEKTHDGRTSSEDTMGLVNHLLVDVNEYDWAQHLSKIFQLKEAL</sequence>
<name>A0ABP1BP63_9BRYO</name>
<feature type="coiled-coil region" evidence="4">
    <location>
        <begin position="26"/>
        <end position="84"/>
    </location>
</feature>
<evidence type="ECO:0000256" key="3">
    <source>
        <dbReference type="ARBA" id="ARBA00023242"/>
    </source>
</evidence>
<proteinExistence type="inferred from homology"/>
<keyword evidence="7" id="KW-1185">Reference proteome</keyword>
<evidence type="ECO:0000256" key="2">
    <source>
        <dbReference type="ARBA" id="ARBA00010801"/>
    </source>
</evidence>
<dbReference type="InterPro" id="IPR012890">
    <property type="entry name" value="GCFC2-like"/>
</dbReference>
<dbReference type="PANTHER" id="PTHR12214:SF0">
    <property type="entry name" value="LD29489P"/>
    <property type="match status" value="1"/>
</dbReference>
<comment type="similarity">
    <text evidence="2">Belongs to the GCF family.</text>
</comment>
<keyword evidence="3" id="KW-0539">Nucleus</keyword>
<evidence type="ECO:0000313" key="6">
    <source>
        <dbReference type="EMBL" id="CAK9877237.1"/>
    </source>
</evidence>
<evidence type="ECO:0000259" key="5">
    <source>
        <dbReference type="Pfam" id="PF07842"/>
    </source>
</evidence>